<dbReference type="EMBL" id="CP002637">
    <property type="protein sequence ID" value="AEB99142.1"/>
    <property type="molecule type" value="Genomic_DNA"/>
</dbReference>
<keyword evidence="4" id="KW-1185">Reference proteome</keyword>
<gene>
    <name evidence="1" type="ordered locus">Selsp_0164</name>
    <name evidence="2" type="ORF">SELSPUOL_01513</name>
</gene>
<dbReference type="InterPro" id="IPR036390">
    <property type="entry name" value="WH_DNA-bd_sf"/>
</dbReference>
<dbReference type="AlphaFoldDB" id="C9LVL9"/>
<dbReference type="STRING" id="546271.Selsp_0164"/>
<name>C9LVL9_SELS3</name>
<protein>
    <submittedName>
        <fullName evidence="2">Uncharacterized protein</fullName>
    </submittedName>
</protein>
<dbReference type="eggNOG" id="COG2378">
    <property type="taxonomic scope" value="Bacteria"/>
</dbReference>
<dbReference type="HOGENOM" id="CLU_660376_0_0_9"/>
<evidence type="ECO:0000313" key="4">
    <source>
        <dbReference type="Proteomes" id="UP000011124"/>
    </source>
</evidence>
<dbReference type="RefSeq" id="WP_006192810.1">
    <property type="nucleotide sequence ID" value="NC_015437.1"/>
</dbReference>
<dbReference type="SUPFAM" id="SSF46785">
    <property type="entry name" value="Winged helix' DNA-binding domain"/>
    <property type="match status" value="1"/>
</dbReference>
<reference evidence="2 3" key="1">
    <citation type="submission" date="2009-09" db="EMBL/GenBank/DDBJ databases">
        <authorList>
            <person name="Weinstock G."/>
            <person name="Sodergren E."/>
            <person name="Clifton S."/>
            <person name="Fulton L."/>
            <person name="Fulton B."/>
            <person name="Courtney L."/>
            <person name="Fronick C."/>
            <person name="Harrison M."/>
            <person name="Strong C."/>
            <person name="Farmer C."/>
            <person name="Delahaunty K."/>
            <person name="Markovic C."/>
            <person name="Hall O."/>
            <person name="Minx P."/>
            <person name="Tomlinson C."/>
            <person name="Mitreva M."/>
            <person name="Nelson J."/>
            <person name="Hou S."/>
            <person name="Wollam A."/>
            <person name="Pepin K.H."/>
            <person name="Johnson M."/>
            <person name="Bhonagiri V."/>
            <person name="Nash W.E."/>
            <person name="Warren W."/>
            <person name="Chinwalla A."/>
            <person name="Mardis E.R."/>
            <person name="Wilson R.K."/>
        </authorList>
    </citation>
    <scope>NUCLEOTIDE SEQUENCE [LARGE SCALE GENOMIC DNA]</scope>
    <source>
        <strain evidence="2">ATCC 35185</strain>
        <strain evidence="3">ATCC 35185 / DSM 20758 / VPI D19B-28</strain>
    </source>
</reference>
<dbReference type="OrthoDB" id="1669382at2"/>
<dbReference type="Proteomes" id="UP000003505">
    <property type="component" value="Unassembled WGS sequence"/>
</dbReference>
<dbReference type="KEGG" id="ssg:Selsp_0164"/>
<accession>C9LVL9</accession>
<dbReference type="EMBL" id="ACKP02000027">
    <property type="protein sequence ID" value="EEX77182.1"/>
    <property type="molecule type" value="Genomic_DNA"/>
</dbReference>
<evidence type="ECO:0000313" key="1">
    <source>
        <dbReference type="EMBL" id="AEB99142.1"/>
    </source>
</evidence>
<organism evidence="2 3">
    <name type="scientific">Selenomonas sputigena (strain ATCC 35185 / DSM 20758 / CCUG 44933 / VPI D19B-28)</name>
    <dbReference type="NCBI Taxonomy" id="546271"/>
    <lineage>
        <taxon>Bacteria</taxon>
        <taxon>Bacillati</taxon>
        <taxon>Bacillota</taxon>
        <taxon>Negativicutes</taxon>
        <taxon>Selenomonadales</taxon>
        <taxon>Selenomonadaceae</taxon>
        <taxon>Selenomonas</taxon>
    </lineage>
</organism>
<reference evidence="1 4" key="2">
    <citation type="submission" date="2011-04" db="EMBL/GenBank/DDBJ databases">
        <title>The complete genome of Selenomonas sputigena DSM 20758.</title>
        <authorList>
            <consortium name="US DOE Joint Genome Institute (JGI-PGF)"/>
            <person name="Lucas S."/>
            <person name="Copeland A."/>
            <person name="Lapidus A."/>
            <person name="Bruce D."/>
            <person name="Goodwin L."/>
            <person name="Pitluck S."/>
            <person name="Peters L."/>
            <person name="Kyrpides N."/>
            <person name="Mavromatis K."/>
            <person name="Ivanova N."/>
            <person name="Ovchinnikova G."/>
            <person name="Teshima H."/>
            <person name="Detter J.C."/>
            <person name="Tapia R."/>
            <person name="Han C."/>
            <person name="Land M."/>
            <person name="Hauser L."/>
            <person name="Markowitz V."/>
            <person name="Cheng J.-F."/>
            <person name="Hugenholtz P."/>
            <person name="Woyke T."/>
            <person name="Wu D."/>
            <person name="Gronow S."/>
            <person name="Wellnitz S."/>
            <person name="Schneider S."/>
            <person name="Klenk H.-P."/>
            <person name="Eisen J.A."/>
        </authorList>
    </citation>
    <scope>NUCLEOTIDE SEQUENCE [LARGE SCALE GENOMIC DNA]</scope>
    <source>
        <strain evidence="1">ATCC 35185</strain>
        <strain evidence="4">ATCC 35185 / DSM 20758 / VPI D19B-28</strain>
    </source>
</reference>
<sequence>MRTESKTKNRRESTAANRFIGDYDTVRPLLRYISYGCYHKSFLVERLGQSARAYEENMARLRFFLPEGSLKSSRQGRREVYRFEGDSYRITDDFLAYTYRIKALKNTTAFCLIGLLQILGAAKEALDVTTIFEYEMMSGKAIPEGLEDLSRRTVQRYLQDLEEQGVVCKAEENGRFLYRLADDPLERLSSEDVASLCRAASFYRAMTQFSLPGCFLEDALQHDGQEKETKPLAQFKHRATAHLLDDEVVFQCLTCLEERREMTFVYGRERRKLRVVPLRLVSDMYAGRRYVLAARLPAKGGRRAQGSQMFRLDLMQKVRTGRVWTGALPKIAVKEPELCIDFFPKGETAGAAVKGRILARFSEAVLEEADGRIGVRLKIADARSLLPWLRTFWPLAHVSLPQSPHLAERLKEDLEEALENYGEHLTLS</sequence>
<evidence type="ECO:0000313" key="3">
    <source>
        <dbReference type="Proteomes" id="UP000003505"/>
    </source>
</evidence>
<evidence type="ECO:0000313" key="2">
    <source>
        <dbReference type="EMBL" id="EEX77182.1"/>
    </source>
</evidence>
<proteinExistence type="predicted"/>
<dbReference type="Proteomes" id="UP000011124">
    <property type="component" value="Chromosome"/>
</dbReference>